<evidence type="ECO:0000313" key="9">
    <source>
        <dbReference type="Proteomes" id="UP001235712"/>
    </source>
</evidence>
<evidence type="ECO:0000256" key="5">
    <source>
        <dbReference type="SAM" id="SignalP"/>
    </source>
</evidence>
<feature type="chain" id="PRO_5046352467" evidence="5">
    <location>
        <begin position="29"/>
        <end position="539"/>
    </location>
</feature>
<evidence type="ECO:0000256" key="1">
    <source>
        <dbReference type="ARBA" id="ARBA00010088"/>
    </source>
</evidence>
<evidence type="ECO:0000313" key="8">
    <source>
        <dbReference type="EMBL" id="MDP9825844.1"/>
    </source>
</evidence>
<sequence length="539" mass="57698">MVKKKIVVIAASAALVATSVVTGSVAQASGSGSGSTTGVAQAAPAPTQVAFSPEPIKWGKCASAGLQSLGAKCGFLTVPLDYDKPKGKKIKLAVSRISHTVKKAKYQGVMLVNPGGPGGSGLTLSSLGQYVPDNAGDAYDWIGFDPRGVGSSKPALSCDGNYFSYDRPKYVPKTTKDEKVWLKRSKGYAQDCAKAGGALLDNLKTTDNVKDMDVLRKALGQKKINFYGFSYGSYLGQVYATQYPTRVRRMVLDGVVDPRNVWYQANLDQDIAFDANMDVFFGWVAKNNATYKLGKTAAAVKKLYYQQLNALDKKAAGGKIGGDEWTDIFLGAGYYVFGWEETADAFAGWVHDGDWKTLKALYDSSNPQGPGEDNGFAVYLATQCTDVQWPKSWAKWKKDARATHQKAPFMTWSNNWFNAPCLYWDGEVGKAVKVDGSKAPGILLIAETHDAATPYAGALEVRSRFPKSVLIEGKNGTTHSGSLNGVACTDDTIAAYLKDGTLPKRVKGRTSDKQCSPVPQPTPAGSSTTAKADTGKNAA</sequence>
<feature type="region of interest" description="Disordered" evidence="4">
    <location>
        <begin position="504"/>
        <end position="539"/>
    </location>
</feature>
<keyword evidence="2 5" id="KW-0732">Signal</keyword>
<evidence type="ECO:0000256" key="3">
    <source>
        <dbReference type="ARBA" id="ARBA00022801"/>
    </source>
</evidence>
<evidence type="ECO:0000259" key="6">
    <source>
        <dbReference type="Pfam" id="PF00561"/>
    </source>
</evidence>
<dbReference type="PANTHER" id="PTHR43248">
    <property type="entry name" value="2-SUCCINYL-6-HYDROXY-2,4-CYCLOHEXADIENE-1-CARBOXYLATE SYNTHASE"/>
    <property type="match status" value="1"/>
</dbReference>
<keyword evidence="9" id="KW-1185">Reference proteome</keyword>
<gene>
    <name evidence="8" type="ORF">J2S57_001593</name>
</gene>
<comment type="similarity">
    <text evidence="1">Belongs to the peptidase S33 family.</text>
</comment>
<dbReference type="EMBL" id="JAUSQZ010000001">
    <property type="protein sequence ID" value="MDP9825844.1"/>
    <property type="molecule type" value="Genomic_DNA"/>
</dbReference>
<dbReference type="PANTHER" id="PTHR43248:SF29">
    <property type="entry name" value="TRIPEPTIDYL AMINOPEPTIDASE"/>
    <property type="match status" value="1"/>
</dbReference>
<feature type="domain" description="Peptidase S33 tripeptidyl aminopeptidase-like C-terminal" evidence="7">
    <location>
        <begin position="409"/>
        <end position="505"/>
    </location>
</feature>
<reference evidence="8 9" key="1">
    <citation type="submission" date="2023-07" db="EMBL/GenBank/DDBJ databases">
        <title>Sequencing the genomes of 1000 actinobacteria strains.</title>
        <authorList>
            <person name="Klenk H.-P."/>
        </authorList>
    </citation>
    <scope>NUCLEOTIDE SEQUENCE [LARGE SCALE GENOMIC DNA]</scope>
    <source>
        <strain evidence="8 9">DSM 44388</strain>
    </source>
</reference>
<dbReference type="InterPro" id="IPR029058">
    <property type="entry name" value="AB_hydrolase_fold"/>
</dbReference>
<proteinExistence type="inferred from homology"/>
<name>A0ABT9NZH6_9ACTN</name>
<evidence type="ECO:0000259" key="7">
    <source>
        <dbReference type="Pfam" id="PF08386"/>
    </source>
</evidence>
<evidence type="ECO:0000256" key="4">
    <source>
        <dbReference type="SAM" id="MobiDB-lite"/>
    </source>
</evidence>
<evidence type="ECO:0000256" key="2">
    <source>
        <dbReference type="ARBA" id="ARBA00022729"/>
    </source>
</evidence>
<dbReference type="Gene3D" id="3.40.50.1820">
    <property type="entry name" value="alpha/beta hydrolase"/>
    <property type="match status" value="1"/>
</dbReference>
<dbReference type="Pfam" id="PF08386">
    <property type="entry name" value="Abhydrolase_4"/>
    <property type="match status" value="1"/>
</dbReference>
<keyword evidence="3" id="KW-0378">Hydrolase</keyword>
<organism evidence="8 9">
    <name type="scientific">Kineosporia succinea</name>
    <dbReference type="NCBI Taxonomy" id="84632"/>
    <lineage>
        <taxon>Bacteria</taxon>
        <taxon>Bacillati</taxon>
        <taxon>Actinomycetota</taxon>
        <taxon>Actinomycetes</taxon>
        <taxon>Kineosporiales</taxon>
        <taxon>Kineosporiaceae</taxon>
        <taxon>Kineosporia</taxon>
    </lineage>
</organism>
<dbReference type="Pfam" id="PF00561">
    <property type="entry name" value="Abhydrolase_1"/>
    <property type="match status" value="1"/>
</dbReference>
<accession>A0ABT9NZH6</accession>
<feature type="domain" description="AB hydrolase-1" evidence="6">
    <location>
        <begin position="109"/>
        <end position="311"/>
    </location>
</feature>
<dbReference type="RefSeq" id="WP_307240036.1">
    <property type="nucleotide sequence ID" value="NZ_JAUSQZ010000001.1"/>
</dbReference>
<comment type="caution">
    <text evidence="8">The sequence shown here is derived from an EMBL/GenBank/DDBJ whole genome shotgun (WGS) entry which is preliminary data.</text>
</comment>
<dbReference type="InterPro" id="IPR051601">
    <property type="entry name" value="Serine_prot/Carboxylest_S33"/>
</dbReference>
<protein>
    <submittedName>
        <fullName evidence="8">Pimeloyl-ACP methyl ester carboxylesterase</fullName>
    </submittedName>
</protein>
<feature type="signal peptide" evidence="5">
    <location>
        <begin position="1"/>
        <end position="28"/>
    </location>
</feature>
<dbReference type="InterPro" id="IPR000073">
    <property type="entry name" value="AB_hydrolase_1"/>
</dbReference>
<dbReference type="InterPro" id="IPR013595">
    <property type="entry name" value="Pept_S33_TAP-like_C"/>
</dbReference>
<dbReference type="SUPFAM" id="SSF53474">
    <property type="entry name" value="alpha/beta-Hydrolases"/>
    <property type="match status" value="1"/>
</dbReference>
<dbReference type="Proteomes" id="UP001235712">
    <property type="component" value="Unassembled WGS sequence"/>
</dbReference>